<organism evidence="1 2">
    <name type="scientific">Halorhodospira halophila (strain DSM 244 / SL1)</name>
    <name type="common">Ectothiorhodospira halophila (strain DSM 244 / SL1)</name>
    <dbReference type="NCBI Taxonomy" id="349124"/>
    <lineage>
        <taxon>Bacteria</taxon>
        <taxon>Pseudomonadati</taxon>
        <taxon>Pseudomonadota</taxon>
        <taxon>Gammaproteobacteria</taxon>
        <taxon>Chromatiales</taxon>
        <taxon>Ectothiorhodospiraceae</taxon>
        <taxon>Halorhodospira</taxon>
    </lineage>
</organism>
<dbReference type="PANTHER" id="PTHR37460">
    <property type="entry name" value="ENDONUCLEASE III"/>
    <property type="match status" value="1"/>
</dbReference>
<dbReference type="CDD" id="cd10441">
    <property type="entry name" value="GIY-YIG_COG1833"/>
    <property type="match status" value="1"/>
</dbReference>
<evidence type="ECO:0000313" key="2">
    <source>
        <dbReference type="Proteomes" id="UP000000647"/>
    </source>
</evidence>
<dbReference type="eggNOG" id="COG1833">
    <property type="taxonomic scope" value="Bacteria"/>
</dbReference>
<dbReference type="EMBL" id="CP000544">
    <property type="protein sequence ID" value="ABM61899.1"/>
    <property type="molecule type" value="Genomic_DNA"/>
</dbReference>
<dbReference type="RefSeq" id="WP_011813922.1">
    <property type="nucleotide sequence ID" value="NC_008789.1"/>
</dbReference>
<accession>A1WW37</accession>
<name>A1WW37_HALHL</name>
<dbReference type="Proteomes" id="UP000000647">
    <property type="component" value="Chromosome"/>
</dbReference>
<dbReference type="InterPro" id="IPR002837">
    <property type="entry name" value="DUF123"/>
</dbReference>
<reference evidence="2" key="1">
    <citation type="submission" date="2006-12" db="EMBL/GenBank/DDBJ databases">
        <title>Complete sequence of Halorhodospira halophila SL1.</title>
        <authorList>
            <consortium name="US DOE Joint Genome Institute"/>
            <person name="Copeland A."/>
            <person name="Lucas S."/>
            <person name="Lapidus A."/>
            <person name="Barry K."/>
            <person name="Detter J.C."/>
            <person name="Glavina del Rio T."/>
            <person name="Hammon N."/>
            <person name="Israni S."/>
            <person name="Dalin E."/>
            <person name="Tice H."/>
            <person name="Pitluck S."/>
            <person name="Saunders E."/>
            <person name="Brettin T."/>
            <person name="Bruce D."/>
            <person name="Han C."/>
            <person name="Tapia R."/>
            <person name="Schmutz J."/>
            <person name="Larimer F."/>
            <person name="Land M."/>
            <person name="Hauser L."/>
            <person name="Kyrpides N."/>
            <person name="Mikhailova N."/>
            <person name="Hoff W."/>
            <person name="Richardson P."/>
        </authorList>
    </citation>
    <scope>NUCLEOTIDE SEQUENCE [LARGE SCALE GENOMIC DNA]</scope>
    <source>
        <strain evidence="2">DSM 244 / SL1</strain>
    </source>
</reference>
<sequence length="146" mass="15877">MQEDATTYCLTLFVTEAMRVAVGRLGVVAIPAGWWVYTGSARRNMDARIARHLRREKPQRWHLDYLTSDSRVIVVSVTRHTEPECQRNRRNGGVVVVPGFGASDCAAGCGSHLRWLGATPDPITAGSAGAAVGCSLYPLERGHPCT</sequence>
<gene>
    <name evidence="1" type="ordered locus">Hhal_1123</name>
</gene>
<dbReference type="STRING" id="349124.Hhal_1123"/>
<keyword evidence="2" id="KW-1185">Reference proteome</keyword>
<dbReference type="KEGG" id="hha:Hhal_1123"/>
<dbReference type="PANTHER" id="PTHR37460:SF1">
    <property type="entry name" value="ENDONUCLEASE III"/>
    <property type="match status" value="1"/>
</dbReference>
<dbReference type="Pfam" id="PF01986">
    <property type="entry name" value="DUF123"/>
    <property type="match status" value="1"/>
</dbReference>
<protein>
    <recommendedName>
        <fullName evidence="3">GIY-YIG domain-containing protein</fullName>
    </recommendedName>
</protein>
<evidence type="ECO:0008006" key="3">
    <source>
        <dbReference type="Google" id="ProtNLM"/>
    </source>
</evidence>
<dbReference type="HOGENOM" id="CLU_115699_0_0_6"/>
<reference evidence="1 2" key="2">
    <citation type="journal article" date="2013" name="Stand. Genomic Sci.">
        <title>Complete genome sequence of Halorhodospira halophila SL1.</title>
        <authorList>
            <person name="Challacombe J.F."/>
            <person name="Majid S."/>
            <person name="Deole R."/>
            <person name="Brettin T.S."/>
            <person name="Bruce D."/>
            <person name="Delano S.F."/>
            <person name="Detter J.C."/>
            <person name="Gleasner C.D."/>
            <person name="Han C.S."/>
            <person name="Misra M."/>
            <person name="Reitenga K.G."/>
            <person name="Mikhailova N."/>
            <person name="Woyke T."/>
            <person name="Pitluck S."/>
            <person name="Nolan M."/>
            <person name="Land M.L."/>
            <person name="Saunders E."/>
            <person name="Tapia R."/>
            <person name="Lapidus A."/>
            <person name="Ivanova N."/>
            <person name="Hoff W.D."/>
        </authorList>
    </citation>
    <scope>NUCLEOTIDE SEQUENCE [LARGE SCALE GENOMIC DNA]</scope>
    <source>
        <strain evidence="2">DSM 244 / SL1</strain>
    </source>
</reference>
<evidence type="ECO:0000313" key="1">
    <source>
        <dbReference type="EMBL" id="ABM61899.1"/>
    </source>
</evidence>
<proteinExistence type="predicted"/>
<dbReference type="AlphaFoldDB" id="A1WW37"/>